<gene>
    <name evidence="1" type="ORF">ACFQ3T_29095</name>
</gene>
<dbReference type="PANTHER" id="PTHR39338">
    <property type="entry name" value="BLL5662 PROTEIN-RELATED"/>
    <property type="match status" value="1"/>
</dbReference>
<keyword evidence="2" id="KW-1185">Reference proteome</keyword>
<dbReference type="Proteomes" id="UP001597168">
    <property type="component" value="Unassembled WGS sequence"/>
</dbReference>
<protein>
    <submittedName>
        <fullName evidence="1">Uncharacterized protein</fullName>
    </submittedName>
</protein>
<reference evidence="2" key="1">
    <citation type="journal article" date="2019" name="Int. J. Syst. Evol. Microbiol.">
        <title>The Global Catalogue of Microorganisms (GCM) 10K type strain sequencing project: providing services to taxonomists for standard genome sequencing and annotation.</title>
        <authorList>
            <consortium name="The Broad Institute Genomics Platform"/>
            <consortium name="The Broad Institute Genome Sequencing Center for Infectious Disease"/>
            <person name="Wu L."/>
            <person name="Ma J."/>
        </authorList>
    </citation>
    <scope>NUCLEOTIDE SEQUENCE [LARGE SCALE GENOMIC DNA]</scope>
    <source>
        <strain evidence="2">CCUG 60214</strain>
    </source>
</reference>
<evidence type="ECO:0000313" key="1">
    <source>
        <dbReference type="EMBL" id="MFD1151206.1"/>
    </source>
</evidence>
<organism evidence="1 2">
    <name type="scientific">Saccharothrix hoggarensis</name>
    <dbReference type="NCBI Taxonomy" id="913853"/>
    <lineage>
        <taxon>Bacteria</taxon>
        <taxon>Bacillati</taxon>
        <taxon>Actinomycetota</taxon>
        <taxon>Actinomycetes</taxon>
        <taxon>Pseudonocardiales</taxon>
        <taxon>Pseudonocardiaceae</taxon>
        <taxon>Saccharothrix</taxon>
    </lineage>
</organism>
<name>A0ABW3R2S7_9PSEU</name>
<evidence type="ECO:0000313" key="2">
    <source>
        <dbReference type="Proteomes" id="UP001597168"/>
    </source>
</evidence>
<dbReference type="EMBL" id="JBHTLK010000218">
    <property type="protein sequence ID" value="MFD1151206.1"/>
    <property type="molecule type" value="Genomic_DNA"/>
</dbReference>
<proteinExistence type="predicted"/>
<comment type="caution">
    <text evidence="1">The sequence shown here is derived from an EMBL/GenBank/DDBJ whole genome shotgun (WGS) entry which is preliminary data.</text>
</comment>
<accession>A0ABW3R2S7</accession>
<dbReference type="PANTHER" id="PTHR39338:SF6">
    <property type="entry name" value="BLL5662 PROTEIN"/>
    <property type="match status" value="1"/>
</dbReference>
<feature type="non-terminal residue" evidence="1">
    <location>
        <position position="80"/>
    </location>
</feature>
<sequence>MTGGGASTGLVGFARALRHGGVACGPERVQAFVAATAHVDLARRDQVYWAGRVTLCAEPDDLPRYDAAFAAWFGGAPPPA</sequence>